<keyword evidence="2" id="KW-1185">Reference proteome</keyword>
<dbReference type="InterPro" id="IPR018759">
    <property type="entry name" value="BBP2_2"/>
</dbReference>
<gene>
    <name evidence="1" type="ORF">R5R33_14010</name>
</gene>
<evidence type="ECO:0000313" key="1">
    <source>
        <dbReference type="EMBL" id="WOX04846.1"/>
    </source>
</evidence>
<dbReference type="Proteomes" id="UP001302477">
    <property type="component" value="Chromosome"/>
</dbReference>
<dbReference type="Pfam" id="PF10082">
    <property type="entry name" value="BBP2_2"/>
    <property type="match status" value="1"/>
</dbReference>
<dbReference type="AlphaFoldDB" id="A0AAU0MXB7"/>
<name>A0AAU0MXB7_9GAMM</name>
<evidence type="ECO:0000313" key="2">
    <source>
        <dbReference type="Proteomes" id="UP001302477"/>
    </source>
</evidence>
<dbReference type="RefSeq" id="WP_318953322.1">
    <property type="nucleotide sequence ID" value="NZ_CP137555.1"/>
</dbReference>
<protein>
    <submittedName>
        <fullName evidence="1">Outer membrane beta-barrel protein</fullName>
    </submittedName>
</protein>
<organism evidence="1 2">
    <name type="scientific">Microbulbifer pacificus</name>
    <dbReference type="NCBI Taxonomy" id="407164"/>
    <lineage>
        <taxon>Bacteria</taxon>
        <taxon>Pseudomonadati</taxon>
        <taxon>Pseudomonadota</taxon>
        <taxon>Gammaproteobacteria</taxon>
        <taxon>Cellvibrionales</taxon>
        <taxon>Microbulbiferaceae</taxon>
        <taxon>Microbulbifer</taxon>
    </lineage>
</organism>
<accession>A0AAU0MXB7</accession>
<proteinExistence type="predicted"/>
<dbReference type="EMBL" id="CP137555">
    <property type="protein sequence ID" value="WOX04846.1"/>
    <property type="molecule type" value="Genomic_DNA"/>
</dbReference>
<reference evidence="1 2" key="1">
    <citation type="submission" date="2023-10" db="EMBL/GenBank/DDBJ databases">
        <title>Description of Microbulbifer bruguierae sp. nov., isolated from the sediments of mangrove plant Bruguiera sexangula and comparative genomic analyses of the genus Microbulbifer.</title>
        <authorList>
            <person name="Long M."/>
        </authorList>
    </citation>
    <scope>NUCLEOTIDE SEQUENCE [LARGE SCALE GENOMIC DNA]</scope>
    <source>
        <strain evidence="1 2">SPO729</strain>
    </source>
</reference>
<dbReference type="KEGG" id="mpaf:R5R33_14010"/>
<sequence>MASLGGGSAWAQSEAASVKLGNGINFTPTLSVDLAQDDNVTLSETDKVESLVAKVRPNFLLTAEDGVSAYSVSYALAKGEYFDSKDDNYLDHFLDGDAFWELNFRHRLALHGSYTNGHDARGSGFSLGRGDLLDEPDRYHSSDFGAVYSYGAESAKGQIDIELGTADLDYAGGVRTRERDRGTGYGGITFNYNAGGKTKVLAEITRREVTYDYTAMDAESLDSAEMNYRAGVTWEGTAQTTGRVKVGLRTKDFDSSTRDDFSGAGWEAGVRWVPLTYSAFDFSTARRSRESWGDGDFIDVQNYAVTWHHSWAERFSTQLTFDHELNDYRGVETDREETVNSSQLRMSYQMQRWLSFSAGVSLSDQDSTREGFDYEKNLTFIGIQASL</sequence>